<dbReference type="AlphaFoldDB" id="A0A6P3X000"/>
<dbReference type="Gene3D" id="3.90.1150.170">
    <property type="match status" value="1"/>
</dbReference>
<dbReference type="Proteomes" id="UP000515204">
    <property type="component" value="Unplaced"/>
</dbReference>
<sequence>MPANEDTSNETLERIEPGRMSPAPSQRKVSGGLQDSASLLLPEVTVDDDPECSLTDKRNFRSVPRRDIHEKLFRDFFEIVLQQAVFQSTSGEERVVEWVNPMDLRSVVDLSLPAEGISHEELLTLTCNVIKYSVKTGHPHFVNQLYSSLDPYGLLGQWLTDALNPSVYTYEVSPVFSLMEEDVLREMRRIIGWQGGEGLFCPGGSMANGYAINLARHYRYPNLKQTGLSQIPRLVIFTSEDAHYSVKKLAAFQGIGYDNVYLVKVDSKGKMVVSDLEAQIVRAIEEGATPLMVSSTAGTTVMGAFDPLKDIAEVCRKYCLWFHVDAAWGGGALVSRTYHGLLDGVELADSVTWNPHKLLAAPQQCSTLLLRHEGLLQSAHGCGASYLFQNDKFYDASYDCGDRHVQCGRRADVVKFWYMWKAKGTRGLEAHVDRVFALSRYFADLVRTRDGWHLLAEPECTNVCFRYVPPSMRDLTGPQLDQAMHKVAPMIKERMVRAGTMLMTYQPLREMPNFFRLVLQNSGVTEADMQFFVDEIERLAADL</sequence>
<dbReference type="Pfam" id="PF00282">
    <property type="entry name" value="Pyridoxal_deC"/>
    <property type="match status" value="1"/>
</dbReference>
<organism evidence="9 10">
    <name type="scientific">Dinoponera quadriceps</name>
    <name type="common">South American ant</name>
    <dbReference type="NCBI Taxonomy" id="609295"/>
    <lineage>
        <taxon>Eukaryota</taxon>
        <taxon>Metazoa</taxon>
        <taxon>Ecdysozoa</taxon>
        <taxon>Arthropoda</taxon>
        <taxon>Hexapoda</taxon>
        <taxon>Insecta</taxon>
        <taxon>Pterygota</taxon>
        <taxon>Neoptera</taxon>
        <taxon>Endopterygota</taxon>
        <taxon>Hymenoptera</taxon>
        <taxon>Apocrita</taxon>
        <taxon>Aculeata</taxon>
        <taxon>Formicoidea</taxon>
        <taxon>Formicidae</taxon>
        <taxon>Ponerinae</taxon>
        <taxon>Ponerini</taxon>
        <taxon>Dinoponera</taxon>
    </lineage>
</organism>
<keyword evidence="9" id="KW-1185">Reference proteome</keyword>
<dbReference type="GO" id="GO:0030170">
    <property type="term" value="F:pyridoxal phosphate binding"/>
    <property type="evidence" value="ECO:0007669"/>
    <property type="project" value="InterPro"/>
</dbReference>
<evidence type="ECO:0000256" key="2">
    <source>
        <dbReference type="ARBA" id="ARBA00009533"/>
    </source>
</evidence>
<dbReference type="GeneID" id="106742864"/>
<dbReference type="OrthoDB" id="392571at2759"/>
<dbReference type="Gene3D" id="3.40.640.10">
    <property type="entry name" value="Type I PLP-dependent aspartate aminotransferase-like (Major domain)"/>
    <property type="match status" value="1"/>
</dbReference>
<feature type="region of interest" description="Disordered" evidence="8">
    <location>
        <begin position="1"/>
        <end position="34"/>
    </location>
</feature>
<evidence type="ECO:0000313" key="10">
    <source>
        <dbReference type="RefSeq" id="XP_014471681.1"/>
    </source>
</evidence>
<name>A0A6P3X000_DINQU</name>
<dbReference type="GO" id="GO:0005737">
    <property type="term" value="C:cytoplasm"/>
    <property type="evidence" value="ECO:0007669"/>
    <property type="project" value="TreeGrafter"/>
</dbReference>
<dbReference type="GO" id="GO:0019752">
    <property type="term" value="P:carboxylic acid metabolic process"/>
    <property type="evidence" value="ECO:0007669"/>
    <property type="project" value="InterPro"/>
</dbReference>
<evidence type="ECO:0000256" key="7">
    <source>
        <dbReference type="RuleBase" id="RU000382"/>
    </source>
</evidence>
<evidence type="ECO:0000256" key="1">
    <source>
        <dbReference type="ARBA" id="ARBA00001933"/>
    </source>
</evidence>
<dbReference type="InterPro" id="IPR015421">
    <property type="entry name" value="PyrdxlP-dep_Trfase_major"/>
</dbReference>
<accession>A0A6P3X000</accession>
<evidence type="ECO:0000256" key="4">
    <source>
        <dbReference type="ARBA" id="ARBA00022898"/>
    </source>
</evidence>
<dbReference type="InterPro" id="IPR015424">
    <property type="entry name" value="PyrdxlP-dep_Trfase"/>
</dbReference>
<keyword evidence="3" id="KW-0210">Decarboxylase</keyword>
<keyword evidence="5 7" id="KW-0456">Lyase</keyword>
<evidence type="ECO:0000256" key="6">
    <source>
        <dbReference type="PIRSR" id="PIRSR602129-50"/>
    </source>
</evidence>
<evidence type="ECO:0000313" key="9">
    <source>
        <dbReference type="Proteomes" id="UP000515204"/>
    </source>
</evidence>
<proteinExistence type="inferred from homology"/>
<reference evidence="10" key="1">
    <citation type="submission" date="2025-08" db="UniProtKB">
        <authorList>
            <consortium name="RefSeq"/>
        </authorList>
    </citation>
    <scope>IDENTIFICATION</scope>
</reference>
<comment type="cofactor">
    <cofactor evidence="1 6 7">
        <name>pyridoxal 5'-phosphate</name>
        <dbReference type="ChEBI" id="CHEBI:597326"/>
    </cofactor>
</comment>
<feature type="modified residue" description="N6-(pyridoxal phosphate)lysine" evidence="6">
    <location>
        <position position="357"/>
    </location>
</feature>
<dbReference type="InterPro" id="IPR002129">
    <property type="entry name" value="PyrdxlP-dep_de-COase"/>
</dbReference>
<dbReference type="CDD" id="cd06450">
    <property type="entry name" value="DOPA_deC_like"/>
    <property type="match status" value="1"/>
</dbReference>
<evidence type="ECO:0000256" key="3">
    <source>
        <dbReference type="ARBA" id="ARBA00022793"/>
    </source>
</evidence>
<evidence type="ECO:0000256" key="8">
    <source>
        <dbReference type="SAM" id="MobiDB-lite"/>
    </source>
</evidence>
<evidence type="ECO:0000256" key="5">
    <source>
        <dbReference type="ARBA" id="ARBA00023239"/>
    </source>
</evidence>
<dbReference type="SUPFAM" id="SSF53383">
    <property type="entry name" value="PLP-dependent transferases"/>
    <property type="match status" value="1"/>
</dbReference>
<dbReference type="RefSeq" id="XP_014471681.1">
    <property type="nucleotide sequence ID" value="XM_014616195.1"/>
</dbReference>
<dbReference type="PANTHER" id="PTHR45677:SF12">
    <property type="entry name" value="BLACK, ISOFORM A"/>
    <property type="match status" value="1"/>
</dbReference>
<dbReference type="CTD" id="136029190"/>
<feature type="compositionally biased region" description="Polar residues" evidence="8">
    <location>
        <begin position="23"/>
        <end position="34"/>
    </location>
</feature>
<feature type="compositionally biased region" description="Polar residues" evidence="8">
    <location>
        <begin position="1"/>
        <end position="10"/>
    </location>
</feature>
<gene>
    <name evidence="10" type="primary">LOC106742864</name>
</gene>
<dbReference type="PANTHER" id="PTHR45677">
    <property type="entry name" value="GLUTAMATE DECARBOXYLASE-RELATED"/>
    <property type="match status" value="1"/>
</dbReference>
<protein>
    <submittedName>
        <fullName evidence="10">Cysteine sulfinic acid decarboxylase</fullName>
    </submittedName>
</protein>
<dbReference type="KEGG" id="dqu:106742864"/>
<comment type="similarity">
    <text evidence="2 7">Belongs to the group II decarboxylase family.</text>
</comment>
<dbReference type="GO" id="GO:0016831">
    <property type="term" value="F:carboxy-lyase activity"/>
    <property type="evidence" value="ECO:0007669"/>
    <property type="project" value="UniProtKB-KW"/>
</dbReference>
<keyword evidence="4 6" id="KW-0663">Pyridoxal phosphate</keyword>